<evidence type="ECO:0000256" key="3">
    <source>
        <dbReference type="ARBA" id="ARBA00022833"/>
    </source>
</evidence>
<keyword evidence="2 4" id="KW-0863">Zinc-finger</keyword>
<dbReference type="PROSITE" id="PS50103">
    <property type="entry name" value="ZF_C3H1"/>
    <property type="match status" value="1"/>
</dbReference>
<evidence type="ECO:0000313" key="6">
    <source>
        <dbReference type="EMBL" id="KAK6590541.1"/>
    </source>
</evidence>
<proteinExistence type="predicted"/>
<keyword evidence="1 4" id="KW-0479">Metal-binding</keyword>
<dbReference type="InterPro" id="IPR036855">
    <property type="entry name" value="Znf_CCCH_sf"/>
</dbReference>
<dbReference type="InterPro" id="IPR000571">
    <property type="entry name" value="Znf_CCCH"/>
</dbReference>
<dbReference type="Gene3D" id="3.30.1370.210">
    <property type="match status" value="1"/>
</dbReference>
<dbReference type="InterPro" id="IPR045868">
    <property type="entry name" value="Znf_C3H13/40"/>
</dbReference>
<feature type="zinc finger region" description="C3H1-type" evidence="4">
    <location>
        <begin position="36"/>
        <end position="63"/>
    </location>
</feature>
<organism evidence="6 7">
    <name type="scientific">Cryptosporidium xiaoi</name>
    <dbReference type="NCBI Taxonomy" id="659607"/>
    <lineage>
        <taxon>Eukaryota</taxon>
        <taxon>Sar</taxon>
        <taxon>Alveolata</taxon>
        <taxon>Apicomplexa</taxon>
        <taxon>Conoidasida</taxon>
        <taxon>Coccidia</taxon>
        <taxon>Eucoccidiorida</taxon>
        <taxon>Eimeriorina</taxon>
        <taxon>Cryptosporidiidae</taxon>
        <taxon>Cryptosporidium</taxon>
    </lineage>
</organism>
<gene>
    <name evidence="6" type="ORF">RS030_152379</name>
</gene>
<accession>A0AAV9Y0T0</accession>
<dbReference type="GO" id="GO:0008270">
    <property type="term" value="F:zinc ion binding"/>
    <property type="evidence" value="ECO:0007669"/>
    <property type="project" value="UniProtKB-KW"/>
</dbReference>
<evidence type="ECO:0000256" key="1">
    <source>
        <dbReference type="ARBA" id="ARBA00022723"/>
    </source>
</evidence>
<dbReference type="PANTHER" id="PTHR38160:SF1">
    <property type="entry name" value="ZINC FINGER CCCH DOMAIN-CONTAINING PROTEIN 40"/>
    <property type="match status" value="1"/>
</dbReference>
<dbReference type="Pfam" id="PF00642">
    <property type="entry name" value="zf-CCCH"/>
    <property type="match status" value="1"/>
</dbReference>
<comment type="caution">
    <text evidence="6">The sequence shown here is derived from an EMBL/GenBank/DDBJ whole genome shotgun (WGS) entry which is preliminary data.</text>
</comment>
<reference evidence="6 7" key="1">
    <citation type="submission" date="2023-10" db="EMBL/GenBank/DDBJ databases">
        <title>Comparative genomics analysis reveals potential genetic determinants of host preference in Cryptosporidium xiaoi.</title>
        <authorList>
            <person name="Xiao L."/>
            <person name="Li J."/>
        </authorList>
    </citation>
    <scope>NUCLEOTIDE SEQUENCE [LARGE SCALE GENOMIC DNA]</scope>
    <source>
        <strain evidence="6 7">52996</strain>
    </source>
</reference>
<dbReference type="EMBL" id="JAWDEY010000006">
    <property type="protein sequence ID" value="KAK6590541.1"/>
    <property type="molecule type" value="Genomic_DNA"/>
</dbReference>
<evidence type="ECO:0000259" key="5">
    <source>
        <dbReference type="PROSITE" id="PS50103"/>
    </source>
</evidence>
<dbReference type="PANTHER" id="PTHR38160">
    <property type="entry name" value="ZINC FINGER CCCH DOMAIN-CONTAINING PROTEIN 40"/>
    <property type="match status" value="1"/>
</dbReference>
<dbReference type="Proteomes" id="UP001311799">
    <property type="component" value="Unassembled WGS sequence"/>
</dbReference>
<dbReference type="SUPFAM" id="SSF90229">
    <property type="entry name" value="CCCH zinc finger"/>
    <property type="match status" value="1"/>
</dbReference>
<dbReference type="SMART" id="SM00356">
    <property type="entry name" value="ZnF_C3H1"/>
    <property type="match status" value="2"/>
</dbReference>
<evidence type="ECO:0000256" key="2">
    <source>
        <dbReference type="ARBA" id="ARBA00022771"/>
    </source>
</evidence>
<evidence type="ECO:0000313" key="7">
    <source>
        <dbReference type="Proteomes" id="UP001311799"/>
    </source>
</evidence>
<sequence length="309" mass="35230">MESSREQFSTELSSGCNFNTSLFQKKSSSELVRRQLYKTKMCAFYNVGKCTRGNLCAFAHSVQELRPLPDLRFTRLCELTKRGDICRDINCTFAHSLNDLRTTEIPPTPLNEIIVLKPTENATIKKISSSNELKCKFKNPSLKDSFLIKSDDDIFISSTDTTPHNLSLNLKDSDCDGICLWRKFESCNHQTMENNHSGIFSYLDTPESSQLDNNWAYEDFTTSFSPELSRISPEATCKFISQGEFQEPPNYFSSKCHLTKGVPEWGLTNNRDKLPSFQYDILSIFGNEGNNKYQRDIASIEKGTLHIIN</sequence>
<keyword evidence="7" id="KW-1185">Reference proteome</keyword>
<name>A0AAV9Y0T0_9CRYT</name>
<evidence type="ECO:0000256" key="4">
    <source>
        <dbReference type="PROSITE-ProRule" id="PRU00723"/>
    </source>
</evidence>
<feature type="domain" description="C3H1-type" evidence="5">
    <location>
        <begin position="36"/>
        <end position="63"/>
    </location>
</feature>
<dbReference type="AlphaFoldDB" id="A0AAV9Y0T0"/>
<protein>
    <submittedName>
        <fullName evidence="6">CCCH domain protein</fullName>
    </submittedName>
</protein>
<keyword evidence="3 4" id="KW-0862">Zinc</keyword>